<dbReference type="Gene3D" id="1.20.150.20">
    <property type="entry name" value="ATP synthase alpha/beta chain, C-terminal domain"/>
    <property type="match status" value="1"/>
</dbReference>
<dbReference type="InterPro" id="IPR036121">
    <property type="entry name" value="ATPase_F1/V1/A1_a/bsu_N_sf"/>
</dbReference>
<evidence type="ECO:0000256" key="3">
    <source>
        <dbReference type="ARBA" id="ARBA00022448"/>
    </source>
</evidence>
<dbReference type="SUPFAM" id="SSF50615">
    <property type="entry name" value="N-terminal domain of alpha and beta subunits of F1 ATP synthase"/>
    <property type="match status" value="1"/>
</dbReference>
<dbReference type="Pfam" id="PF00306">
    <property type="entry name" value="ATP-synt_ab_C"/>
    <property type="match status" value="1"/>
</dbReference>
<evidence type="ECO:0000256" key="11">
    <source>
        <dbReference type="RuleBase" id="RU000339"/>
    </source>
</evidence>
<protein>
    <recommendedName>
        <fullName evidence="12">ATP synthase subunit alpha</fullName>
    </recommendedName>
</protein>
<dbReference type="Gene3D" id="2.40.30.20">
    <property type="match status" value="1"/>
</dbReference>
<keyword evidence="8" id="KW-0472">Membrane</keyword>
<evidence type="ECO:0000256" key="7">
    <source>
        <dbReference type="ARBA" id="ARBA00023065"/>
    </source>
</evidence>
<keyword evidence="3 11" id="KW-0813">Transport</keyword>
<dbReference type="GO" id="GO:0046933">
    <property type="term" value="F:proton-transporting ATP synthase activity, rotational mechanism"/>
    <property type="evidence" value="ECO:0007669"/>
    <property type="project" value="InterPro"/>
</dbReference>
<evidence type="ECO:0000256" key="2">
    <source>
        <dbReference type="ARBA" id="ARBA00008936"/>
    </source>
</evidence>
<dbReference type="Gene3D" id="3.40.50.300">
    <property type="entry name" value="P-loop containing nucleotide triphosphate hydrolases"/>
    <property type="match status" value="1"/>
</dbReference>
<evidence type="ECO:0000256" key="4">
    <source>
        <dbReference type="ARBA" id="ARBA00022741"/>
    </source>
</evidence>
<dbReference type="InterPro" id="IPR005294">
    <property type="entry name" value="ATP_synth_F1_asu"/>
</dbReference>
<dbReference type="GO" id="GO:0005739">
    <property type="term" value="C:mitochondrion"/>
    <property type="evidence" value="ECO:0007669"/>
    <property type="project" value="UniProtKB-ARBA"/>
</dbReference>
<keyword evidence="17" id="KW-1185">Reference proteome</keyword>
<dbReference type="PIRSF" id="PIRSF039088">
    <property type="entry name" value="F_ATPase_subunit_alpha"/>
    <property type="match status" value="1"/>
</dbReference>
<dbReference type="NCBIfam" id="NF009884">
    <property type="entry name" value="PRK13343.1"/>
    <property type="match status" value="1"/>
</dbReference>
<evidence type="ECO:0000259" key="15">
    <source>
        <dbReference type="Pfam" id="PF02874"/>
    </source>
</evidence>
<evidence type="ECO:0000256" key="9">
    <source>
        <dbReference type="ARBA" id="ARBA00023196"/>
    </source>
</evidence>
<dbReference type="GO" id="GO:0043531">
    <property type="term" value="F:ADP binding"/>
    <property type="evidence" value="ECO:0007669"/>
    <property type="project" value="TreeGrafter"/>
</dbReference>
<dbReference type="InterPro" id="IPR023366">
    <property type="entry name" value="ATP_synth_asu-like_sf"/>
</dbReference>
<evidence type="ECO:0000313" key="16">
    <source>
        <dbReference type="EMBL" id="KAK9497681.1"/>
    </source>
</evidence>
<keyword evidence="7 11" id="KW-0406">Ion transport</keyword>
<dbReference type="FunFam" id="3.40.50.300:FF:002432">
    <property type="entry name" value="ATP synthase subunit alpha, mitochondrial"/>
    <property type="match status" value="1"/>
</dbReference>
<gene>
    <name evidence="16" type="ORF">O3M35_004363</name>
</gene>
<comment type="function">
    <text evidence="12">Produces ATP from ADP in the presence of a proton gradient across the membrane.</text>
</comment>
<keyword evidence="9 12" id="KW-0139">CF(1)</keyword>
<feature type="domain" description="ATP synthase alpha subunit C-terminal" evidence="14">
    <location>
        <begin position="420"/>
        <end position="545"/>
    </location>
</feature>
<dbReference type="PANTHER" id="PTHR48082:SF2">
    <property type="entry name" value="ATP SYNTHASE SUBUNIT ALPHA, MITOCHONDRIAL"/>
    <property type="match status" value="1"/>
</dbReference>
<organism evidence="16 17">
    <name type="scientific">Rhynocoris fuscipes</name>
    <dbReference type="NCBI Taxonomy" id="488301"/>
    <lineage>
        <taxon>Eukaryota</taxon>
        <taxon>Metazoa</taxon>
        <taxon>Ecdysozoa</taxon>
        <taxon>Arthropoda</taxon>
        <taxon>Hexapoda</taxon>
        <taxon>Insecta</taxon>
        <taxon>Pterygota</taxon>
        <taxon>Neoptera</taxon>
        <taxon>Paraneoptera</taxon>
        <taxon>Hemiptera</taxon>
        <taxon>Heteroptera</taxon>
        <taxon>Panheteroptera</taxon>
        <taxon>Cimicomorpha</taxon>
        <taxon>Reduviidae</taxon>
        <taxon>Harpactorinae</taxon>
        <taxon>Harpactorini</taxon>
        <taxon>Rhynocoris</taxon>
    </lineage>
</organism>
<evidence type="ECO:0000256" key="6">
    <source>
        <dbReference type="ARBA" id="ARBA00022840"/>
    </source>
</evidence>
<dbReference type="InterPro" id="IPR027417">
    <property type="entry name" value="P-loop_NTPase"/>
</dbReference>
<dbReference type="Pfam" id="PF02874">
    <property type="entry name" value="ATP-synt_ab_N"/>
    <property type="match status" value="1"/>
</dbReference>
<dbReference type="AlphaFoldDB" id="A0AAW1CGY5"/>
<proteinExistence type="inferred from homology"/>
<dbReference type="GO" id="GO:0045259">
    <property type="term" value="C:proton-transporting ATP synthase complex"/>
    <property type="evidence" value="ECO:0007669"/>
    <property type="project" value="UniProtKB-KW"/>
</dbReference>
<dbReference type="Pfam" id="PF00006">
    <property type="entry name" value="ATP-synt_ab"/>
    <property type="match status" value="1"/>
</dbReference>
<dbReference type="SUPFAM" id="SSF47917">
    <property type="entry name" value="C-terminal domain of alpha and beta subunits of F1 ATP synthase"/>
    <property type="match status" value="1"/>
</dbReference>
<dbReference type="PROSITE" id="PS00152">
    <property type="entry name" value="ATPASE_ALPHA_BETA"/>
    <property type="match status" value="1"/>
</dbReference>
<dbReference type="InterPro" id="IPR038376">
    <property type="entry name" value="ATP_synth_asu_C_sf"/>
</dbReference>
<evidence type="ECO:0000256" key="1">
    <source>
        <dbReference type="ARBA" id="ARBA00004370"/>
    </source>
</evidence>
<accession>A0AAW1CGY5</accession>
<evidence type="ECO:0000256" key="8">
    <source>
        <dbReference type="ARBA" id="ARBA00023136"/>
    </source>
</evidence>
<dbReference type="HAMAP" id="MF_01346">
    <property type="entry name" value="ATP_synth_alpha_bact"/>
    <property type="match status" value="1"/>
</dbReference>
<evidence type="ECO:0000259" key="14">
    <source>
        <dbReference type="Pfam" id="PF00306"/>
    </source>
</evidence>
<comment type="subcellular location">
    <subcellularLocation>
        <location evidence="1">Membrane</location>
    </subcellularLocation>
</comment>
<dbReference type="PANTHER" id="PTHR48082">
    <property type="entry name" value="ATP SYNTHASE SUBUNIT ALPHA, MITOCHONDRIAL"/>
    <property type="match status" value="1"/>
</dbReference>
<dbReference type="CDD" id="cd01132">
    <property type="entry name" value="F1-ATPase_alpha_CD"/>
    <property type="match status" value="1"/>
</dbReference>
<feature type="domain" description="ATPase F1/V1/A1 complex alpha/beta subunit N-terminal" evidence="15">
    <location>
        <begin position="67"/>
        <end position="133"/>
    </location>
</feature>
<reference evidence="16 17" key="1">
    <citation type="submission" date="2022-12" db="EMBL/GenBank/DDBJ databases">
        <title>Chromosome-level genome assembly of true bugs.</title>
        <authorList>
            <person name="Ma L."/>
            <person name="Li H."/>
        </authorList>
    </citation>
    <scope>NUCLEOTIDE SEQUENCE [LARGE SCALE GENOMIC DNA]</scope>
    <source>
        <strain evidence="16">Lab_2022b</strain>
    </source>
</reference>
<dbReference type="CDD" id="cd18116">
    <property type="entry name" value="ATP-synt_F1_alpha_N"/>
    <property type="match status" value="1"/>
</dbReference>
<dbReference type="InterPro" id="IPR004100">
    <property type="entry name" value="ATPase_F1/V1/A1_a/bsu_N"/>
</dbReference>
<dbReference type="InterPro" id="IPR000194">
    <property type="entry name" value="ATPase_F1/V1/A1_a/bsu_nucl-bd"/>
</dbReference>
<keyword evidence="5 11" id="KW-0375">Hydrogen ion transport</keyword>
<dbReference type="NCBIfam" id="TIGR00962">
    <property type="entry name" value="atpA"/>
    <property type="match status" value="1"/>
</dbReference>
<dbReference type="FunFam" id="1.20.150.20:FF:000001">
    <property type="entry name" value="ATP synthase subunit alpha"/>
    <property type="match status" value="1"/>
</dbReference>
<dbReference type="CDD" id="cd18113">
    <property type="entry name" value="ATP-synt_F1_alpha_C"/>
    <property type="match status" value="1"/>
</dbReference>
<dbReference type="GO" id="GO:0005524">
    <property type="term" value="F:ATP binding"/>
    <property type="evidence" value="ECO:0007669"/>
    <property type="project" value="UniProtKB-KW"/>
</dbReference>
<evidence type="ECO:0000256" key="5">
    <source>
        <dbReference type="ARBA" id="ARBA00022781"/>
    </source>
</evidence>
<dbReference type="InterPro" id="IPR000793">
    <property type="entry name" value="ATP_synth_asu_C"/>
</dbReference>
<feature type="domain" description="ATPase F1/V1/A1 complex alpha/beta subunit nucleotide-binding" evidence="13">
    <location>
        <begin position="190"/>
        <end position="413"/>
    </location>
</feature>
<dbReference type="SUPFAM" id="SSF52540">
    <property type="entry name" value="P-loop containing nucleoside triphosphate hydrolases"/>
    <property type="match status" value="1"/>
</dbReference>
<keyword evidence="4 12" id="KW-0547">Nucleotide-binding</keyword>
<evidence type="ECO:0000259" key="13">
    <source>
        <dbReference type="Pfam" id="PF00006"/>
    </source>
</evidence>
<keyword evidence="10 12" id="KW-0066">ATP synthesis</keyword>
<name>A0AAW1CGY5_9HEMI</name>
<sequence>MALISARLLSSVARQITPSVPQITNLSWSASQNTFRALHVSCSHRAAEISAILEERILGAAPKTDLEETGRVLSIGDGIARVYGLKNIQAEEMVEFSSGLKGMALNLEPDNVGVVVFGNDKLISEGDIVKRTGAIVDVPVGEGILGRVVDALGNPIDGKGPLASKQRMRVGIKAPGIIPRISVREPMQTGIKAVDSLVPIGRGQRELIIGDRQTGKTALAIDTIINQKRFNESDDEKKKLYCIYVAIGQKRSTVAQIVKRLTDSGAMKYSIIVSATASDAAPLQYLAPYSGCAMGEYFRDNGKHALIIYDDLSKQAVAYRQMSLLLRRPPGREAYPGDVFYLHSRLLERAAKMNDTHGGGSLTALPVIETQAGDVSAYIPTNVISITDGQIFLETELFYKGIRPAINVGLSVSRVGSAAQTKAMKQVAGSMKLELAQYREVAAFAQFGSDLDAATQQLLARGVRLTELLKQGQYVPMAIEEQVAVIYCGVRGHLDKLDPAKITAFEKEFLQHIKTSHKDLLANIAKEGKITDAVDAKLKEIVQSFLAGFQS</sequence>
<comment type="caution">
    <text evidence="16">The sequence shown here is derived from an EMBL/GenBank/DDBJ whole genome shotgun (WGS) entry which is preliminary data.</text>
</comment>
<dbReference type="Proteomes" id="UP001461498">
    <property type="component" value="Unassembled WGS sequence"/>
</dbReference>
<dbReference type="InterPro" id="IPR020003">
    <property type="entry name" value="ATPase_a/bsu_AS"/>
</dbReference>
<dbReference type="InterPro" id="IPR033732">
    <property type="entry name" value="ATP_synth_F1_a_nt-bd_dom"/>
</dbReference>
<evidence type="ECO:0000256" key="10">
    <source>
        <dbReference type="ARBA" id="ARBA00023310"/>
    </source>
</evidence>
<dbReference type="FunFam" id="2.40.30.20:FF:000001">
    <property type="entry name" value="ATP synthase subunit alpha"/>
    <property type="match status" value="1"/>
</dbReference>
<evidence type="ECO:0000313" key="17">
    <source>
        <dbReference type="Proteomes" id="UP001461498"/>
    </source>
</evidence>
<dbReference type="EMBL" id="JAPXFL010000014">
    <property type="protein sequence ID" value="KAK9497681.1"/>
    <property type="molecule type" value="Genomic_DNA"/>
</dbReference>
<comment type="similarity">
    <text evidence="2 11">Belongs to the ATPase alpha/beta chains family.</text>
</comment>
<evidence type="ECO:0000256" key="12">
    <source>
        <dbReference type="RuleBase" id="RU003551"/>
    </source>
</evidence>
<keyword evidence="6 12" id="KW-0067">ATP-binding</keyword>